<evidence type="ECO:0000313" key="5">
    <source>
        <dbReference type="Proteomes" id="UP000030762"/>
    </source>
</evidence>
<name>T0QWV8_SAPDV</name>
<dbReference type="GO" id="GO:0071008">
    <property type="term" value="C:U2-type post-mRNA release spliceosomal complex"/>
    <property type="evidence" value="ECO:0007669"/>
    <property type="project" value="TreeGrafter"/>
</dbReference>
<dbReference type="STRING" id="1156394.T0QWV8"/>
<protein>
    <recommendedName>
        <fullName evidence="3">G-patch domain-containing protein</fullName>
    </recommendedName>
</protein>
<dbReference type="AlphaFoldDB" id="T0QWV8"/>
<dbReference type="InterPro" id="IPR022783">
    <property type="entry name" value="GCFC_dom"/>
</dbReference>
<feature type="domain" description="G-patch" evidence="3">
    <location>
        <begin position="218"/>
        <end position="262"/>
    </location>
</feature>
<dbReference type="PANTHER" id="PTHR23329">
    <property type="entry name" value="TUFTELIN-INTERACTING PROTEIN 11-RELATED"/>
    <property type="match status" value="1"/>
</dbReference>
<evidence type="ECO:0000259" key="3">
    <source>
        <dbReference type="PROSITE" id="PS50174"/>
    </source>
</evidence>
<accession>T0QWV8</accession>
<dbReference type="EMBL" id="JH767141">
    <property type="protein sequence ID" value="EQC38485.1"/>
    <property type="molecule type" value="Genomic_DNA"/>
</dbReference>
<dbReference type="Pfam" id="PF01585">
    <property type="entry name" value="G-patch"/>
    <property type="match status" value="1"/>
</dbReference>
<evidence type="ECO:0000256" key="2">
    <source>
        <dbReference type="SAM" id="MobiDB-lite"/>
    </source>
</evidence>
<proteinExistence type="inferred from homology"/>
<dbReference type="RefSeq" id="XP_008608077.1">
    <property type="nucleotide sequence ID" value="XM_008609855.1"/>
</dbReference>
<dbReference type="InParanoid" id="T0QWV8"/>
<feature type="region of interest" description="Disordered" evidence="2">
    <location>
        <begin position="1"/>
        <end position="104"/>
    </location>
</feature>
<dbReference type="GO" id="GO:0003676">
    <property type="term" value="F:nucleic acid binding"/>
    <property type="evidence" value="ECO:0007669"/>
    <property type="project" value="InterPro"/>
</dbReference>
<dbReference type="InterPro" id="IPR000467">
    <property type="entry name" value="G_patch_dom"/>
</dbReference>
<dbReference type="GeneID" id="19944920"/>
<dbReference type="PANTHER" id="PTHR23329:SF1">
    <property type="entry name" value="TUFTELIN-INTERACTING PROTEIN 11"/>
    <property type="match status" value="1"/>
</dbReference>
<comment type="similarity">
    <text evidence="1">Belongs to the TFP11/STIP family.</text>
</comment>
<dbReference type="OrthoDB" id="29523at2759"/>
<dbReference type="PROSITE" id="PS50174">
    <property type="entry name" value="G_PATCH"/>
    <property type="match status" value="1"/>
</dbReference>
<evidence type="ECO:0000313" key="4">
    <source>
        <dbReference type="EMBL" id="EQC38485.1"/>
    </source>
</evidence>
<dbReference type="Proteomes" id="UP000030762">
    <property type="component" value="Unassembled WGS sequence"/>
</dbReference>
<dbReference type="OMA" id="CEQDIIQ"/>
<dbReference type="VEuPathDB" id="FungiDB:SDRG_04193"/>
<dbReference type="GO" id="GO:0000390">
    <property type="term" value="P:spliceosomal complex disassembly"/>
    <property type="evidence" value="ECO:0007669"/>
    <property type="project" value="InterPro"/>
</dbReference>
<dbReference type="eggNOG" id="KOG2184">
    <property type="taxonomic scope" value="Eukaryota"/>
</dbReference>
<keyword evidence="5" id="KW-1185">Reference proteome</keyword>
<feature type="compositionally biased region" description="Basic and acidic residues" evidence="2">
    <location>
        <begin position="119"/>
        <end position="130"/>
    </location>
</feature>
<feature type="region of interest" description="Disordered" evidence="2">
    <location>
        <begin position="118"/>
        <end position="156"/>
    </location>
</feature>
<feature type="compositionally biased region" description="Polar residues" evidence="2">
    <location>
        <begin position="65"/>
        <end position="76"/>
    </location>
</feature>
<evidence type="ECO:0000256" key="1">
    <source>
        <dbReference type="ARBA" id="ARBA00010900"/>
    </source>
</evidence>
<reference evidence="4 5" key="1">
    <citation type="submission" date="2012-04" db="EMBL/GenBank/DDBJ databases">
        <title>The Genome Sequence of Saprolegnia declina VS20.</title>
        <authorList>
            <consortium name="The Broad Institute Genome Sequencing Platform"/>
            <person name="Russ C."/>
            <person name="Nusbaum C."/>
            <person name="Tyler B."/>
            <person name="van West P."/>
            <person name="Dieguez-Uribeondo J."/>
            <person name="de Bruijn I."/>
            <person name="Tripathy S."/>
            <person name="Jiang R."/>
            <person name="Young S.K."/>
            <person name="Zeng Q."/>
            <person name="Gargeya S."/>
            <person name="Fitzgerald M."/>
            <person name="Haas B."/>
            <person name="Abouelleil A."/>
            <person name="Alvarado L."/>
            <person name="Arachchi H.M."/>
            <person name="Berlin A."/>
            <person name="Chapman S.B."/>
            <person name="Goldberg J."/>
            <person name="Griggs A."/>
            <person name="Gujja S."/>
            <person name="Hansen M."/>
            <person name="Howarth C."/>
            <person name="Imamovic A."/>
            <person name="Larimer J."/>
            <person name="McCowen C."/>
            <person name="Montmayeur A."/>
            <person name="Murphy C."/>
            <person name="Neiman D."/>
            <person name="Pearson M."/>
            <person name="Priest M."/>
            <person name="Roberts A."/>
            <person name="Saif S."/>
            <person name="Shea T."/>
            <person name="Sisk P."/>
            <person name="Sykes S."/>
            <person name="Wortman J."/>
            <person name="Nusbaum C."/>
            <person name="Birren B."/>
        </authorList>
    </citation>
    <scope>NUCLEOTIDE SEQUENCE [LARGE SCALE GENOMIC DNA]</scope>
    <source>
        <strain evidence="4 5">VS20</strain>
    </source>
</reference>
<dbReference type="InterPro" id="IPR045211">
    <property type="entry name" value="TFP11/STIP/Ntr1"/>
</dbReference>
<dbReference type="SMART" id="SM00443">
    <property type="entry name" value="G_patch"/>
    <property type="match status" value="1"/>
</dbReference>
<gene>
    <name evidence="4" type="ORF">SDRG_04193</name>
</gene>
<organism evidence="4 5">
    <name type="scientific">Saprolegnia diclina (strain VS20)</name>
    <dbReference type="NCBI Taxonomy" id="1156394"/>
    <lineage>
        <taxon>Eukaryota</taxon>
        <taxon>Sar</taxon>
        <taxon>Stramenopiles</taxon>
        <taxon>Oomycota</taxon>
        <taxon>Saprolegniomycetes</taxon>
        <taxon>Saprolegniales</taxon>
        <taxon>Saprolegniaceae</taxon>
        <taxon>Saprolegnia</taxon>
    </lineage>
</organism>
<sequence length="899" mass="99199">MAGNGRSNADVAAMLRGPRRKRAPGDDDGTQKPSRGGLGFVAAADATEPAPGYSTTSFAAMFTPASVQDSSDNTTDAPDEENEVPRGLGFTRATDEPAAAPRSGLSNAAFAALFTSASRPDETDATESRHTNVQSNATPLDDEEPKDAPTERSGFSNTDFAAMFRTASVETVEATAASPVHATIEPSAPAPLSVPEHVPEPKLPPPNMASMGKWEKHTKGFGMKMLAKMGFKGRLGKDEQGIAVPIAVKARPNQLGLGASGFKEASSLAQNKQVERELHGKTIEDEEEVARKQQVFGTDDGAWRKRLGAPKKRKRKSAKDLFLEDDEDNAPVAKTTIIDMRGPDVMTYENGLSELQKQSLFAAPVLGQELLYNLRTIVNEAEGAIRVGRQRMTIERSRLAVLQHAASATSEKHDADADAQANLAAIHRALQNLHAEIAGASAPNGLERITDTLVGLRQQYPVEFESQHIIDVLPSLGLPLLKSLLLTWDPLEDVDDGALAFQSCFSWVRDCLTTCVATPTAQDAGLFATSLDTRHDKLYQHVCEVVLVPHVTSALHRWDVRRPCLRLFAFLDTFAHPRSISHLLVAGILPKLQHAVRSWDPQTDPVHLHEWLLPWSTRFLKDDFDKPLFPLIRETLSRALAQWHPRDASIFTVLSPWKEVWTPEDFAIFTHKTIARKLLRCLNRELSVEPGATYDVAPLQWTFQWHGLLPDRQLVALLEGEVFSKWLHALRRWVEKARAATVEDRKTMVSEMVVWFHGWKTLFAPLWQLHRIRLQFCMGLQLLKCVERGTLPSLDVLATTYDKALVLGGKQQPAGQTQHKAPVAQDVLHIRDVLESVALDAGIDFVPHPRNHRVSGKPVYCLGSLSIYFEADVVFAEEATKGSFAPTDIDSLLRRARSS</sequence>
<dbReference type="Pfam" id="PF07842">
    <property type="entry name" value="GCFC"/>
    <property type="match status" value="1"/>
</dbReference>